<protein>
    <submittedName>
        <fullName evidence="4">Uncharacterized protein</fullName>
    </submittedName>
</protein>
<keyword evidence="5" id="KW-1185">Reference proteome</keyword>
<reference evidence="4" key="2">
    <citation type="submission" date="2023-02" db="EMBL/GenBank/DDBJ databases">
        <authorList>
            <person name="Sun Q."/>
            <person name="Mori K."/>
        </authorList>
    </citation>
    <scope>NUCLEOTIDE SEQUENCE</scope>
    <source>
        <strain evidence="4">NBRC 112289</strain>
    </source>
</reference>
<keyword evidence="2" id="KW-0732">Signal</keyword>
<dbReference type="EMBL" id="BSUL01000001">
    <property type="protein sequence ID" value="GMA29862.1"/>
    <property type="molecule type" value="Genomic_DNA"/>
</dbReference>
<feature type="signal peptide" evidence="2">
    <location>
        <begin position="1"/>
        <end position="20"/>
    </location>
</feature>
<comment type="caution">
    <text evidence="4">The sequence shown here is derived from an EMBL/GenBank/DDBJ whole genome shotgun (WGS) entry which is preliminary data.</text>
</comment>
<evidence type="ECO:0000313" key="4">
    <source>
        <dbReference type="EMBL" id="GMA29862.1"/>
    </source>
</evidence>
<dbReference type="Proteomes" id="UP001157160">
    <property type="component" value="Unassembled WGS sequence"/>
</dbReference>
<evidence type="ECO:0000256" key="1">
    <source>
        <dbReference type="SAM" id="MobiDB-lite"/>
    </source>
</evidence>
<name>A0AA37UPL2_9MICO</name>
<dbReference type="EMBL" id="BSUL01000001">
    <property type="protein sequence ID" value="GMA26748.1"/>
    <property type="molecule type" value="Genomic_DNA"/>
</dbReference>
<organism evidence="4 5">
    <name type="scientific">Arenivirga flava</name>
    <dbReference type="NCBI Taxonomy" id="1930060"/>
    <lineage>
        <taxon>Bacteria</taxon>
        <taxon>Bacillati</taxon>
        <taxon>Actinomycetota</taxon>
        <taxon>Actinomycetes</taxon>
        <taxon>Micrococcales</taxon>
        <taxon>Microbacteriaceae</taxon>
        <taxon>Arenivirga</taxon>
    </lineage>
</organism>
<feature type="region of interest" description="Disordered" evidence="1">
    <location>
        <begin position="31"/>
        <end position="50"/>
    </location>
</feature>
<feature type="chain" id="PRO_5041589058" evidence="2">
    <location>
        <begin position="21"/>
        <end position="186"/>
    </location>
</feature>
<evidence type="ECO:0000256" key="2">
    <source>
        <dbReference type="SAM" id="SignalP"/>
    </source>
</evidence>
<reference evidence="4 5" key="1">
    <citation type="journal article" date="2014" name="Int. J. Syst. Evol. Microbiol.">
        <title>Complete genome sequence of Corynebacterium casei LMG S-19264T (=DSM 44701T), isolated from a smear-ripened cheese.</title>
        <authorList>
            <consortium name="US DOE Joint Genome Institute (JGI-PGF)"/>
            <person name="Walter F."/>
            <person name="Albersmeier A."/>
            <person name="Kalinowski J."/>
            <person name="Ruckert C."/>
        </authorList>
    </citation>
    <scope>NUCLEOTIDE SEQUENCE [LARGE SCALE GENOMIC DNA]</scope>
    <source>
        <strain evidence="4 5">NBRC 112289</strain>
    </source>
</reference>
<gene>
    <name evidence="3" type="ORF">GCM10025874_00010</name>
    <name evidence="4" type="ORF">GCM10025874_31150</name>
</gene>
<feature type="compositionally biased region" description="Low complexity" evidence="1">
    <location>
        <begin position="33"/>
        <end position="49"/>
    </location>
</feature>
<accession>A0AA37UPL2</accession>
<proteinExistence type="predicted"/>
<dbReference type="AlphaFoldDB" id="A0AA37UPL2"/>
<sequence>MHTPRTLLLPLITLPLAGCALLPIPGPGRGDVAAPTTAPDSSATASAEPVSDEDLMRVAVADYQDYVVVAGEVATGRADPSALSAHLDPSLLTAETSLNERLHAAGLTFGAVPELGEVRGTILQQSDELAQVQLEVCLEGEHVALGDSGRTLGRLEQTVDLVAAPETGWVFVVERLAEGTASPICR</sequence>
<evidence type="ECO:0000313" key="3">
    <source>
        <dbReference type="EMBL" id="GMA26748.1"/>
    </source>
</evidence>
<evidence type="ECO:0000313" key="5">
    <source>
        <dbReference type="Proteomes" id="UP001157160"/>
    </source>
</evidence>